<feature type="domain" description="Rieske" evidence="6">
    <location>
        <begin position="423"/>
        <end position="510"/>
    </location>
</feature>
<dbReference type="FunFam" id="2.102.10.10:FF:000014">
    <property type="entry name" value="Oxidoreductase, FAD dependent"/>
    <property type="match status" value="1"/>
</dbReference>
<keyword evidence="5" id="KW-1015">Disulfide bond</keyword>
<dbReference type="AlphaFoldDB" id="A0A1I5ZMW3"/>
<name>A0A1I5ZMW3_9BACI</name>
<sequence>MSDQILPTESKSYWRANNDFPLFSKINNNIETDIVIIGAGLTGITAAYLLSNSGRKVIVVEGSRILEGTTGFTTAKVTAQHGPIYQQLISTFGEEKARLYYDANTQAKEYIKQTIEQLNIHCDYETMPAYIYADTEVGIEKVEKEMEAYNTLGIEGASLTKDTGLPYTVKQALKLEDQGQFHPIKYAKALMEKAIENGVEFYEESRAKTVKSNTVELMEGQHIRANKILVCSHFPFNDGDGLYFARMHPERSYALASIAPTNYPKGMYINVEKPTRSVRTALGQDGKRYLILGGEGHVTGRFEGDTNVNYENLAAFGREQFKVKNYDYRWSAQDLVTLDQLPYVGTMTAGKTDVLVATGYAKWGMTNSTVAAQIMADLVLEKENRYIELYDPTRSKMKKEDITSFAKTNASVAKELVKGKTELLDLKLDDLKNGSGDLIMLDGKKVGAYKDDQGKVYLVKPACTHMGCNVSFNNAESSWDCPCHGSRFSYKGDVLEGPAFEPLEKVKYGE</sequence>
<dbReference type="CDD" id="cd03477">
    <property type="entry name" value="Rieske_YhfW_C"/>
    <property type="match status" value="1"/>
</dbReference>
<keyword evidence="3" id="KW-0408">Iron</keyword>
<dbReference type="GO" id="GO:0004497">
    <property type="term" value="F:monooxygenase activity"/>
    <property type="evidence" value="ECO:0007669"/>
    <property type="project" value="UniProtKB-ARBA"/>
</dbReference>
<dbReference type="STRING" id="126156.SAMN05421670_2828"/>
<dbReference type="InterPro" id="IPR006076">
    <property type="entry name" value="FAD-dep_OxRdtase"/>
</dbReference>
<dbReference type="InterPro" id="IPR036188">
    <property type="entry name" value="FAD/NAD-bd_sf"/>
</dbReference>
<dbReference type="GO" id="GO:0005737">
    <property type="term" value="C:cytoplasm"/>
    <property type="evidence" value="ECO:0007669"/>
    <property type="project" value="TreeGrafter"/>
</dbReference>
<dbReference type="SUPFAM" id="SSF50022">
    <property type="entry name" value="ISP domain"/>
    <property type="match status" value="1"/>
</dbReference>
<dbReference type="InterPro" id="IPR036922">
    <property type="entry name" value="Rieske_2Fe-2S_sf"/>
</dbReference>
<dbReference type="Gene3D" id="3.30.9.10">
    <property type="entry name" value="D-Amino Acid Oxidase, subunit A, domain 2"/>
    <property type="match status" value="1"/>
</dbReference>
<organism evidence="7 8">
    <name type="scientific">Psychrobacillus psychrotolerans</name>
    <dbReference type="NCBI Taxonomy" id="126156"/>
    <lineage>
        <taxon>Bacteria</taxon>
        <taxon>Bacillati</taxon>
        <taxon>Bacillota</taxon>
        <taxon>Bacilli</taxon>
        <taxon>Bacillales</taxon>
        <taxon>Bacillaceae</taxon>
        <taxon>Psychrobacillus</taxon>
    </lineage>
</organism>
<keyword evidence="8" id="KW-1185">Reference proteome</keyword>
<proteinExistence type="predicted"/>
<evidence type="ECO:0000256" key="5">
    <source>
        <dbReference type="ARBA" id="ARBA00023157"/>
    </source>
</evidence>
<dbReference type="Gene3D" id="2.102.10.10">
    <property type="entry name" value="Rieske [2Fe-2S] iron-sulphur domain"/>
    <property type="match status" value="1"/>
</dbReference>
<dbReference type="GO" id="GO:0046872">
    <property type="term" value="F:metal ion binding"/>
    <property type="evidence" value="ECO:0007669"/>
    <property type="project" value="UniProtKB-KW"/>
</dbReference>
<evidence type="ECO:0000256" key="1">
    <source>
        <dbReference type="ARBA" id="ARBA00022714"/>
    </source>
</evidence>
<dbReference type="Proteomes" id="UP000198734">
    <property type="component" value="Unassembled WGS sequence"/>
</dbReference>
<keyword evidence="1" id="KW-0001">2Fe-2S</keyword>
<dbReference type="Pfam" id="PF00355">
    <property type="entry name" value="Rieske"/>
    <property type="match status" value="1"/>
</dbReference>
<dbReference type="Pfam" id="PF01266">
    <property type="entry name" value="DAO"/>
    <property type="match status" value="1"/>
</dbReference>
<dbReference type="InterPro" id="IPR038010">
    <property type="entry name" value="YhfW_C"/>
</dbReference>
<accession>A0A1I5ZMW3</accession>
<dbReference type="GO" id="GO:0016705">
    <property type="term" value="F:oxidoreductase activity, acting on paired donors, with incorporation or reduction of molecular oxygen"/>
    <property type="evidence" value="ECO:0007669"/>
    <property type="project" value="UniProtKB-ARBA"/>
</dbReference>
<keyword evidence="2" id="KW-0479">Metal-binding</keyword>
<dbReference type="GO" id="GO:0051537">
    <property type="term" value="F:2 iron, 2 sulfur cluster binding"/>
    <property type="evidence" value="ECO:0007669"/>
    <property type="project" value="UniProtKB-KW"/>
</dbReference>
<dbReference type="EMBL" id="FOXU01000005">
    <property type="protein sequence ID" value="SFQ57831.1"/>
    <property type="molecule type" value="Genomic_DNA"/>
</dbReference>
<evidence type="ECO:0000313" key="7">
    <source>
        <dbReference type="EMBL" id="SFQ57831.1"/>
    </source>
</evidence>
<evidence type="ECO:0000259" key="6">
    <source>
        <dbReference type="PROSITE" id="PS51296"/>
    </source>
</evidence>
<dbReference type="GO" id="GO:0016020">
    <property type="term" value="C:membrane"/>
    <property type="evidence" value="ECO:0007669"/>
    <property type="project" value="InterPro"/>
</dbReference>
<dbReference type="PRINTS" id="PR00162">
    <property type="entry name" value="RIESKE"/>
</dbReference>
<reference evidence="8" key="1">
    <citation type="submission" date="2016-10" db="EMBL/GenBank/DDBJ databases">
        <authorList>
            <person name="Varghese N."/>
            <person name="Submissions S."/>
        </authorList>
    </citation>
    <scope>NUCLEOTIDE SEQUENCE [LARGE SCALE GENOMIC DNA]</scope>
    <source>
        <strain evidence="8">DSM 11706</strain>
    </source>
</reference>
<dbReference type="RefSeq" id="WP_245762714.1">
    <property type="nucleotide sequence ID" value="NZ_CP183885.1"/>
</dbReference>
<dbReference type="SUPFAM" id="SSF51971">
    <property type="entry name" value="Nucleotide-binding domain"/>
    <property type="match status" value="1"/>
</dbReference>
<evidence type="ECO:0000256" key="2">
    <source>
        <dbReference type="ARBA" id="ARBA00022723"/>
    </source>
</evidence>
<protein>
    <submittedName>
        <fullName evidence="7">Glycine/D-amino acid oxidase</fullName>
    </submittedName>
</protein>
<dbReference type="PANTHER" id="PTHR13847">
    <property type="entry name" value="SARCOSINE DEHYDROGENASE-RELATED"/>
    <property type="match status" value="1"/>
</dbReference>
<evidence type="ECO:0000256" key="4">
    <source>
        <dbReference type="ARBA" id="ARBA00023014"/>
    </source>
</evidence>
<dbReference type="PANTHER" id="PTHR13847:SF274">
    <property type="entry name" value="RIESKE 2FE-2S IRON-SULFUR PROTEIN YHFW-RELATED"/>
    <property type="match status" value="1"/>
</dbReference>
<dbReference type="InterPro" id="IPR017941">
    <property type="entry name" value="Rieske_2Fe-2S"/>
</dbReference>
<dbReference type="Gene3D" id="3.50.50.60">
    <property type="entry name" value="FAD/NAD(P)-binding domain"/>
    <property type="match status" value="1"/>
</dbReference>
<evidence type="ECO:0000313" key="8">
    <source>
        <dbReference type="Proteomes" id="UP000198734"/>
    </source>
</evidence>
<evidence type="ECO:0000256" key="3">
    <source>
        <dbReference type="ARBA" id="ARBA00023004"/>
    </source>
</evidence>
<keyword evidence="4" id="KW-0411">Iron-sulfur</keyword>
<dbReference type="InterPro" id="IPR005805">
    <property type="entry name" value="Rieske_Fe-S_prot_C"/>
</dbReference>
<gene>
    <name evidence="7" type="ORF">SAMN05421670_2828</name>
</gene>
<dbReference type="PROSITE" id="PS51296">
    <property type="entry name" value="RIESKE"/>
    <property type="match status" value="1"/>
</dbReference>